<dbReference type="AlphaFoldDB" id="A0A3Q9HS87"/>
<reference evidence="3 4" key="1">
    <citation type="submission" date="2016-07" db="EMBL/GenBank/DDBJ databases">
        <title>Genome and transcriptome analysis of iron-reducing fermentative bacteria Anoxybacter fermentans.</title>
        <authorList>
            <person name="Zeng X."/>
            <person name="Shao Z."/>
        </authorList>
    </citation>
    <scope>NUCLEOTIDE SEQUENCE [LARGE SCALE GENOMIC DNA]</scope>
    <source>
        <strain evidence="3 4">DY22613</strain>
    </source>
</reference>
<dbReference type="CDD" id="cd03522">
    <property type="entry name" value="MoeA_like"/>
    <property type="match status" value="1"/>
</dbReference>
<keyword evidence="1" id="KW-0479">Metal-binding</keyword>
<dbReference type="RefSeq" id="WP_127017948.1">
    <property type="nucleotide sequence ID" value="NZ_CP016379.1"/>
</dbReference>
<dbReference type="GO" id="GO:0005829">
    <property type="term" value="C:cytosol"/>
    <property type="evidence" value="ECO:0007669"/>
    <property type="project" value="TreeGrafter"/>
</dbReference>
<name>A0A3Q9HS87_9FIRM</name>
<organism evidence="3 4">
    <name type="scientific">Anoxybacter fermentans</name>
    <dbReference type="NCBI Taxonomy" id="1323375"/>
    <lineage>
        <taxon>Bacteria</taxon>
        <taxon>Bacillati</taxon>
        <taxon>Bacillota</taxon>
        <taxon>Clostridia</taxon>
        <taxon>Halanaerobiales</taxon>
        <taxon>Anoxybacter</taxon>
    </lineage>
</organism>
<dbReference type="InterPro" id="IPR001453">
    <property type="entry name" value="MoaB/Mog_dom"/>
</dbReference>
<dbReference type="GO" id="GO:0006777">
    <property type="term" value="P:Mo-molybdopterin cofactor biosynthetic process"/>
    <property type="evidence" value="ECO:0007669"/>
    <property type="project" value="UniProtKB-UniRule"/>
</dbReference>
<comment type="function">
    <text evidence="1">Catalyzes the insertion of molybdate into adenylated molybdopterin with the concomitant release of AMP.</text>
</comment>
<dbReference type="UniPathway" id="UPA00344"/>
<proteinExistence type="inferred from homology"/>
<dbReference type="OrthoDB" id="9767940at2"/>
<comment type="catalytic activity">
    <reaction evidence="1">
        <text>adenylyl-molybdopterin + molybdate = Mo-molybdopterin + AMP + H(+)</text>
        <dbReference type="Rhea" id="RHEA:35047"/>
        <dbReference type="ChEBI" id="CHEBI:15378"/>
        <dbReference type="ChEBI" id="CHEBI:36264"/>
        <dbReference type="ChEBI" id="CHEBI:62727"/>
        <dbReference type="ChEBI" id="CHEBI:71302"/>
        <dbReference type="ChEBI" id="CHEBI:456215"/>
    </reaction>
</comment>
<gene>
    <name evidence="3" type="ORF">BBF96_15115</name>
</gene>
<keyword evidence="1" id="KW-0460">Magnesium</keyword>
<evidence type="ECO:0000313" key="3">
    <source>
        <dbReference type="EMBL" id="AZR74586.1"/>
    </source>
</evidence>
<protein>
    <recommendedName>
        <fullName evidence="1">Molybdopterin molybdenumtransferase</fullName>
        <ecNumber evidence="1">2.10.1.1</ecNumber>
    </recommendedName>
</protein>
<keyword evidence="1" id="KW-0808">Transferase</keyword>
<dbReference type="InterPro" id="IPR038987">
    <property type="entry name" value="MoeA-like"/>
</dbReference>
<evidence type="ECO:0000313" key="4">
    <source>
        <dbReference type="Proteomes" id="UP000267250"/>
    </source>
</evidence>
<dbReference type="EC" id="2.10.1.1" evidence="1"/>
<keyword evidence="4" id="KW-1185">Reference proteome</keyword>
<keyword evidence="1" id="KW-0500">Molybdenum</keyword>
<dbReference type="SUPFAM" id="SSF53218">
    <property type="entry name" value="Molybdenum cofactor biosynthesis proteins"/>
    <property type="match status" value="1"/>
</dbReference>
<dbReference type="Pfam" id="PF00994">
    <property type="entry name" value="MoCF_biosynth"/>
    <property type="match status" value="1"/>
</dbReference>
<evidence type="ECO:0000256" key="1">
    <source>
        <dbReference type="RuleBase" id="RU365090"/>
    </source>
</evidence>
<sequence>MKKVPVEEAVGMVLGHDMTQIIPGLFKGPRFKKGHVIREEDIPILKSMGKDHIYILELKEGMLHENDAAIRIARATAGEGIKLTEPSEGKVNYIAEYPGMLEIDVERLHKINGIDGIGLITLHTGRIIQEGQIVAGTRVNPLVIEEVRIKQVEEVASQGDKLLKILPFKQLKVGIVITGNEVYYGRIQDKFGPVLKEKLNKYGANLFDLVYVPDDANEITTAILSLKEAGADVVVTGGGMSVDPDDVTPLGIRQTGAEVIKYGAPVLPGSMFMMAYLDEMPIIGLPACAMYHKITVFDLIFPKVLVGRKVKREDIVRLGHGGLCMHCEICHYPVCPLGKG</sequence>
<comment type="pathway">
    <text evidence="1">Cofactor biosynthesis; molybdopterin biosynthesis.</text>
</comment>
<dbReference type="Gene3D" id="3.40.980.10">
    <property type="entry name" value="MoaB/Mog-like domain"/>
    <property type="match status" value="1"/>
</dbReference>
<dbReference type="EMBL" id="CP016379">
    <property type="protein sequence ID" value="AZR74586.1"/>
    <property type="molecule type" value="Genomic_DNA"/>
</dbReference>
<dbReference type="GO" id="GO:0061599">
    <property type="term" value="F:molybdopterin molybdotransferase activity"/>
    <property type="evidence" value="ECO:0007669"/>
    <property type="project" value="UniProtKB-UniRule"/>
</dbReference>
<comment type="similarity">
    <text evidence="1">Belongs to the MoeA family.</text>
</comment>
<dbReference type="PANTHER" id="PTHR10192">
    <property type="entry name" value="MOLYBDOPTERIN BIOSYNTHESIS PROTEIN"/>
    <property type="match status" value="1"/>
</dbReference>
<dbReference type="InterPro" id="IPR036425">
    <property type="entry name" value="MoaB/Mog-like_dom_sf"/>
</dbReference>
<comment type="cofactor">
    <cofactor evidence="1">
        <name>Mg(2+)</name>
        <dbReference type="ChEBI" id="CHEBI:18420"/>
    </cofactor>
</comment>
<evidence type="ECO:0000259" key="2">
    <source>
        <dbReference type="SMART" id="SM00852"/>
    </source>
</evidence>
<feature type="domain" description="MoaB/Mog" evidence="2">
    <location>
        <begin position="174"/>
        <end position="306"/>
    </location>
</feature>
<dbReference type="KEGG" id="aft:BBF96_15115"/>
<dbReference type="SMART" id="SM00852">
    <property type="entry name" value="MoCF_biosynth"/>
    <property type="match status" value="1"/>
</dbReference>
<keyword evidence="1" id="KW-0501">Molybdenum cofactor biosynthesis</keyword>
<dbReference type="Proteomes" id="UP000267250">
    <property type="component" value="Chromosome"/>
</dbReference>
<dbReference type="PANTHER" id="PTHR10192:SF28">
    <property type="entry name" value="MOLYBDOPTERIN MOLYBDENUMTRANSFERASE"/>
    <property type="match status" value="1"/>
</dbReference>
<dbReference type="GO" id="GO:0046872">
    <property type="term" value="F:metal ion binding"/>
    <property type="evidence" value="ECO:0007669"/>
    <property type="project" value="UniProtKB-UniRule"/>
</dbReference>
<accession>A0A3Q9HS87</accession>